<protein>
    <submittedName>
        <fullName evidence="1">Uncharacterized protein</fullName>
    </submittedName>
</protein>
<dbReference type="KEGG" id="cai:Caci_8268"/>
<dbReference type="RefSeq" id="WP_015796816.1">
    <property type="nucleotide sequence ID" value="NC_013131.1"/>
</dbReference>
<dbReference type="STRING" id="479433.Caci_8268"/>
<evidence type="ECO:0000313" key="2">
    <source>
        <dbReference type="Proteomes" id="UP000000851"/>
    </source>
</evidence>
<dbReference type="InParanoid" id="C7QKJ2"/>
<dbReference type="AlphaFoldDB" id="C7QKJ2"/>
<accession>C7QKJ2</accession>
<proteinExistence type="predicted"/>
<reference evidence="1 2" key="1">
    <citation type="journal article" date="2009" name="Stand. Genomic Sci.">
        <title>Complete genome sequence of Catenulispora acidiphila type strain (ID 139908).</title>
        <authorList>
            <person name="Copeland A."/>
            <person name="Lapidus A."/>
            <person name="Glavina Del Rio T."/>
            <person name="Nolan M."/>
            <person name="Lucas S."/>
            <person name="Chen F."/>
            <person name="Tice H."/>
            <person name="Cheng J.F."/>
            <person name="Bruce D."/>
            <person name="Goodwin L."/>
            <person name="Pitluck S."/>
            <person name="Mikhailova N."/>
            <person name="Pati A."/>
            <person name="Ivanova N."/>
            <person name="Mavromatis K."/>
            <person name="Chen A."/>
            <person name="Palaniappan K."/>
            <person name="Chain P."/>
            <person name="Land M."/>
            <person name="Hauser L."/>
            <person name="Chang Y.J."/>
            <person name="Jeffries C.D."/>
            <person name="Chertkov O."/>
            <person name="Brettin T."/>
            <person name="Detter J.C."/>
            <person name="Han C."/>
            <person name="Ali Z."/>
            <person name="Tindall B.J."/>
            <person name="Goker M."/>
            <person name="Bristow J."/>
            <person name="Eisen J.A."/>
            <person name="Markowitz V."/>
            <person name="Hugenholtz P."/>
            <person name="Kyrpides N.C."/>
            <person name="Klenk H.P."/>
        </authorList>
    </citation>
    <scope>NUCLEOTIDE SEQUENCE [LARGE SCALE GENOMIC DNA]</scope>
    <source>
        <strain evidence="2">DSM 44928 / JCM 14897 / NBRC 102108 / NRRL B-24433 / ID139908</strain>
    </source>
</reference>
<dbReference type="eggNOG" id="ENOG502Z8FD">
    <property type="taxonomic scope" value="Bacteria"/>
</dbReference>
<dbReference type="Proteomes" id="UP000000851">
    <property type="component" value="Chromosome"/>
</dbReference>
<dbReference type="EMBL" id="CP001700">
    <property type="protein sequence ID" value="ACU77091.1"/>
    <property type="molecule type" value="Genomic_DNA"/>
</dbReference>
<name>C7QKJ2_CATAD</name>
<dbReference type="HOGENOM" id="CLU_1080498_0_0_11"/>
<organism evidence="1 2">
    <name type="scientific">Catenulispora acidiphila (strain DSM 44928 / JCM 14897 / NBRC 102108 / NRRL B-24433 / ID139908)</name>
    <dbReference type="NCBI Taxonomy" id="479433"/>
    <lineage>
        <taxon>Bacteria</taxon>
        <taxon>Bacillati</taxon>
        <taxon>Actinomycetota</taxon>
        <taxon>Actinomycetes</taxon>
        <taxon>Catenulisporales</taxon>
        <taxon>Catenulisporaceae</taxon>
        <taxon>Catenulispora</taxon>
    </lineage>
</organism>
<keyword evidence="2" id="KW-1185">Reference proteome</keyword>
<sequence>MASVRPTLRCLRDDLNMPIPSARLPLEAVDHPLLSKAGAQFADPDTPHERIRAIDDIVLLKVKVGRWRGAVHLDGAAEAEVPAWLVAAGNREDGSPDDFYAALHAQAKAARQRHNAEHDRPVASDTYSAYLLPGEDDHARYLVESATRFAVRLDAAVRALVRGSLRDGHEHAVDMAGFRLGIIVRADDGHETYAAIRITGSVPLNVTAMILGRVPGCDPAAWFPEHALPERDILPAEQVWSNLMNPKTAAGLLDEDT</sequence>
<gene>
    <name evidence="1" type="ordered locus">Caci_8268</name>
</gene>
<evidence type="ECO:0000313" key="1">
    <source>
        <dbReference type="EMBL" id="ACU77091.1"/>
    </source>
</evidence>